<keyword evidence="1" id="KW-0472">Membrane</keyword>
<gene>
    <name evidence="2" type="ORF">Sjap_012649</name>
</gene>
<dbReference type="AlphaFoldDB" id="A0AAP0IYD5"/>
<proteinExistence type="predicted"/>
<feature type="transmembrane region" description="Helical" evidence="1">
    <location>
        <begin position="25"/>
        <end position="47"/>
    </location>
</feature>
<evidence type="ECO:0000313" key="2">
    <source>
        <dbReference type="EMBL" id="KAK9123047.1"/>
    </source>
</evidence>
<comment type="caution">
    <text evidence="2">The sequence shown here is derived from an EMBL/GenBank/DDBJ whole genome shotgun (WGS) entry which is preliminary data.</text>
</comment>
<dbReference type="EMBL" id="JBBNAE010000005">
    <property type="protein sequence ID" value="KAK9123047.1"/>
    <property type="molecule type" value="Genomic_DNA"/>
</dbReference>
<keyword evidence="3" id="KW-1185">Reference proteome</keyword>
<protein>
    <submittedName>
        <fullName evidence="2">Uncharacterized protein</fullName>
    </submittedName>
</protein>
<evidence type="ECO:0000313" key="3">
    <source>
        <dbReference type="Proteomes" id="UP001417504"/>
    </source>
</evidence>
<keyword evidence="1" id="KW-1133">Transmembrane helix</keyword>
<organism evidence="2 3">
    <name type="scientific">Stephania japonica</name>
    <dbReference type="NCBI Taxonomy" id="461633"/>
    <lineage>
        <taxon>Eukaryota</taxon>
        <taxon>Viridiplantae</taxon>
        <taxon>Streptophyta</taxon>
        <taxon>Embryophyta</taxon>
        <taxon>Tracheophyta</taxon>
        <taxon>Spermatophyta</taxon>
        <taxon>Magnoliopsida</taxon>
        <taxon>Ranunculales</taxon>
        <taxon>Menispermaceae</taxon>
        <taxon>Menispermoideae</taxon>
        <taxon>Cissampelideae</taxon>
        <taxon>Stephania</taxon>
    </lineage>
</organism>
<keyword evidence="1" id="KW-0812">Transmembrane</keyword>
<reference evidence="2 3" key="1">
    <citation type="submission" date="2024-01" db="EMBL/GenBank/DDBJ databases">
        <title>Genome assemblies of Stephania.</title>
        <authorList>
            <person name="Yang L."/>
        </authorList>
    </citation>
    <scope>NUCLEOTIDE SEQUENCE [LARGE SCALE GENOMIC DNA]</scope>
    <source>
        <strain evidence="2">QJT</strain>
        <tissue evidence="2">Leaf</tissue>
    </source>
</reference>
<evidence type="ECO:0000256" key="1">
    <source>
        <dbReference type="SAM" id="Phobius"/>
    </source>
</evidence>
<accession>A0AAP0IYD5</accession>
<dbReference type="Proteomes" id="UP001417504">
    <property type="component" value="Unassembled WGS sequence"/>
</dbReference>
<sequence>MLVSCLLALDIRLLNFLLNCLYSRLPILCHVLGCYTVVCPLAMLANLKHG</sequence>
<name>A0AAP0IYD5_9MAGN</name>